<dbReference type="OMA" id="IENGCIC"/>
<evidence type="ECO:0000313" key="4">
    <source>
        <dbReference type="Proteomes" id="UP000014500"/>
    </source>
</evidence>
<protein>
    <recommendedName>
        <fullName evidence="2">DUF4817 domain-containing protein</fullName>
    </recommendedName>
</protein>
<evidence type="ECO:0000259" key="2">
    <source>
        <dbReference type="Pfam" id="PF16087"/>
    </source>
</evidence>
<dbReference type="InterPro" id="IPR032135">
    <property type="entry name" value="DUF4817"/>
</dbReference>
<dbReference type="HOGENOM" id="CLU_1654355_0_0_1"/>
<reference evidence="3" key="2">
    <citation type="submission" date="2015-02" db="UniProtKB">
        <authorList>
            <consortium name="EnsemblMetazoa"/>
        </authorList>
    </citation>
    <scope>IDENTIFICATION</scope>
</reference>
<dbReference type="EMBL" id="JH431832">
    <property type="status" value="NOT_ANNOTATED_CDS"/>
    <property type="molecule type" value="Genomic_DNA"/>
</dbReference>
<dbReference type="EnsemblMetazoa" id="SMAR008289-RA">
    <property type="protein sequence ID" value="SMAR008289-PA"/>
    <property type="gene ID" value="SMAR008289"/>
</dbReference>
<sequence>MVQRNYRQQYARQPPCKQTIRQWFQRFLETGSMKHRKRSGRPRTSDEHIEEVSQKFQRSLRTSLRRASLQLNIPLCTLHRIIRKKLNYHAYKLQMVQEPLPTDRPQQKEFGKGLLEHPLFVWDKEKNGGDPSGKLFPCAVKFYLSGKCSKALGFMIHQTD</sequence>
<dbReference type="STRING" id="126957.T1J3W6"/>
<reference evidence="4" key="1">
    <citation type="submission" date="2011-05" db="EMBL/GenBank/DDBJ databases">
        <authorList>
            <person name="Richards S.R."/>
            <person name="Qu J."/>
            <person name="Jiang H."/>
            <person name="Jhangiani S.N."/>
            <person name="Agravi P."/>
            <person name="Goodspeed R."/>
            <person name="Gross S."/>
            <person name="Mandapat C."/>
            <person name="Jackson L."/>
            <person name="Mathew T."/>
            <person name="Pu L."/>
            <person name="Thornton R."/>
            <person name="Saada N."/>
            <person name="Wilczek-Boney K.B."/>
            <person name="Lee S."/>
            <person name="Kovar C."/>
            <person name="Wu Y."/>
            <person name="Scherer S.E."/>
            <person name="Worley K.C."/>
            <person name="Muzny D.M."/>
            <person name="Gibbs R."/>
        </authorList>
    </citation>
    <scope>NUCLEOTIDE SEQUENCE</scope>
    <source>
        <strain evidence="4">Brora</strain>
    </source>
</reference>
<accession>T1J3W6</accession>
<dbReference type="AlphaFoldDB" id="T1J3W6"/>
<evidence type="ECO:0000313" key="3">
    <source>
        <dbReference type="EnsemblMetazoa" id="SMAR008289-PA"/>
    </source>
</evidence>
<feature type="region of interest" description="Disordered" evidence="1">
    <location>
        <begin position="32"/>
        <end position="52"/>
    </location>
</feature>
<dbReference type="PhylomeDB" id="T1J3W6"/>
<feature type="compositionally biased region" description="Basic and acidic residues" evidence="1">
    <location>
        <begin position="43"/>
        <end position="52"/>
    </location>
</feature>
<dbReference type="eggNOG" id="ENOG502S784">
    <property type="taxonomic scope" value="Eukaryota"/>
</dbReference>
<dbReference type="PANTHER" id="PTHR47326:SF1">
    <property type="entry name" value="HTH PSQ-TYPE DOMAIN-CONTAINING PROTEIN"/>
    <property type="match status" value="1"/>
</dbReference>
<keyword evidence="4" id="KW-1185">Reference proteome</keyword>
<dbReference type="Pfam" id="PF16087">
    <property type="entry name" value="DUF4817"/>
    <property type="match status" value="1"/>
</dbReference>
<proteinExistence type="predicted"/>
<evidence type="ECO:0000256" key="1">
    <source>
        <dbReference type="SAM" id="MobiDB-lite"/>
    </source>
</evidence>
<name>T1J3W6_STRMM</name>
<feature type="domain" description="DUF4817" evidence="2">
    <location>
        <begin position="2"/>
        <end position="33"/>
    </location>
</feature>
<dbReference type="Proteomes" id="UP000014500">
    <property type="component" value="Unassembled WGS sequence"/>
</dbReference>
<dbReference type="PANTHER" id="PTHR47326">
    <property type="entry name" value="TRANSPOSABLE ELEMENT TC3 TRANSPOSASE-LIKE PROTEIN"/>
    <property type="match status" value="1"/>
</dbReference>
<organism evidence="3 4">
    <name type="scientific">Strigamia maritima</name>
    <name type="common">European centipede</name>
    <name type="synonym">Geophilus maritimus</name>
    <dbReference type="NCBI Taxonomy" id="126957"/>
    <lineage>
        <taxon>Eukaryota</taxon>
        <taxon>Metazoa</taxon>
        <taxon>Ecdysozoa</taxon>
        <taxon>Arthropoda</taxon>
        <taxon>Myriapoda</taxon>
        <taxon>Chilopoda</taxon>
        <taxon>Pleurostigmophora</taxon>
        <taxon>Geophilomorpha</taxon>
        <taxon>Linotaeniidae</taxon>
        <taxon>Strigamia</taxon>
    </lineage>
</organism>